<organism evidence="3 4">
    <name type="scientific">Diversispora epigaea</name>
    <dbReference type="NCBI Taxonomy" id="1348612"/>
    <lineage>
        <taxon>Eukaryota</taxon>
        <taxon>Fungi</taxon>
        <taxon>Fungi incertae sedis</taxon>
        <taxon>Mucoromycota</taxon>
        <taxon>Glomeromycotina</taxon>
        <taxon>Glomeromycetes</taxon>
        <taxon>Diversisporales</taxon>
        <taxon>Diversisporaceae</taxon>
        <taxon>Diversispora</taxon>
    </lineage>
</organism>
<dbReference type="Proteomes" id="UP000266861">
    <property type="component" value="Unassembled WGS sequence"/>
</dbReference>
<feature type="domain" description="HTH CENPB-type" evidence="2">
    <location>
        <begin position="46"/>
        <end position="90"/>
    </location>
</feature>
<evidence type="ECO:0000313" key="4">
    <source>
        <dbReference type="Proteomes" id="UP000266861"/>
    </source>
</evidence>
<gene>
    <name evidence="3" type="ORF">Glove_232g194</name>
</gene>
<protein>
    <recommendedName>
        <fullName evidence="2">HTH CENPB-type domain-containing protein</fullName>
    </recommendedName>
</protein>
<proteinExistence type="predicted"/>
<reference evidence="3 4" key="1">
    <citation type="submission" date="2018-08" db="EMBL/GenBank/DDBJ databases">
        <title>Genome and evolution of the arbuscular mycorrhizal fungus Diversispora epigaea (formerly Glomus versiforme) and its bacterial endosymbionts.</title>
        <authorList>
            <person name="Sun X."/>
            <person name="Fei Z."/>
            <person name="Harrison M."/>
        </authorList>
    </citation>
    <scope>NUCLEOTIDE SEQUENCE [LARGE SCALE GENOMIC DNA]</scope>
    <source>
        <strain evidence="3 4">IT104</strain>
    </source>
</reference>
<evidence type="ECO:0000313" key="3">
    <source>
        <dbReference type="EMBL" id="RHZ73171.1"/>
    </source>
</evidence>
<evidence type="ECO:0000256" key="1">
    <source>
        <dbReference type="ARBA" id="ARBA00023125"/>
    </source>
</evidence>
<keyword evidence="4" id="KW-1185">Reference proteome</keyword>
<accession>A0A397IBD7</accession>
<dbReference type="AlphaFoldDB" id="A0A397IBD7"/>
<dbReference type="SUPFAM" id="SSF46689">
    <property type="entry name" value="Homeodomain-like"/>
    <property type="match status" value="1"/>
</dbReference>
<comment type="caution">
    <text evidence="3">The sequence shown here is derived from an EMBL/GenBank/DDBJ whole genome shotgun (WGS) entry which is preliminary data.</text>
</comment>
<dbReference type="Pfam" id="PF03221">
    <property type="entry name" value="HTH_Tnp_Tc5"/>
    <property type="match status" value="1"/>
</dbReference>
<dbReference type="Gene3D" id="1.10.10.60">
    <property type="entry name" value="Homeodomain-like"/>
    <property type="match status" value="1"/>
</dbReference>
<evidence type="ECO:0000259" key="2">
    <source>
        <dbReference type="Pfam" id="PF03221"/>
    </source>
</evidence>
<dbReference type="InterPro" id="IPR006600">
    <property type="entry name" value="HTH_CenpB_DNA-bd_dom"/>
</dbReference>
<dbReference type="OrthoDB" id="7791277at2759"/>
<dbReference type="EMBL" id="PQFF01000215">
    <property type="protein sequence ID" value="RHZ73171.1"/>
    <property type="molecule type" value="Genomic_DNA"/>
</dbReference>
<sequence>MSELNKGPRTILTAGQKCEICMKKQNIPVPSNVKLAFEYSVGAKLPLLEEALWFWTQSALGAEMDLNDRILQRKALQFAETPKIENFKGSLVG</sequence>
<name>A0A397IBD7_9GLOM</name>
<dbReference type="InterPro" id="IPR009057">
    <property type="entry name" value="Homeodomain-like_sf"/>
</dbReference>
<dbReference type="GO" id="GO:0003677">
    <property type="term" value="F:DNA binding"/>
    <property type="evidence" value="ECO:0007669"/>
    <property type="project" value="UniProtKB-KW"/>
</dbReference>
<keyword evidence="1" id="KW-0238">DNA-binding</keyword>